<dbReference type="SMART" id="SM00674">
    <property type="entry name" value="CENPB"/>
    <property type="match status" value="1"/>
</dbReference>
<dbReference type="Ensembl" id="ENSACAT00000037763.1">
    <property type="protein sequence ID" value="ENSACAP00000036296.1"/>
    <property type="gene ID" value="ENSACAG00000044042.1"/>
</dbReference>
<protein>
    <recommendedName>
        <fullName evidence="2">HTH CENPB-type domain-containing protein</fullName>
    </recommendedName>
</protein>
<reference evidence="3" key="3">
    <citation type="submission" date="2025-09" db="UniProtKB">
        <authorList>
            <consortium name="Ensembl"/>
        </authorList>
    </citation>
    <scope>IDENTIFICATION</scope>
</reference>
<evidence type="ECO:0000256" key="1">
    <source>
        <dbReference type="ARBA" id="ARBA00023125"/>
    </source>
</evidence>
<sequence>MFEMERLLTVWMEEQNQCHLPLSPSLVQEKARSLYVDLRAARPAKEGDFNGEFLASRSWFNRFKERAKLHQIKVQNGAVSAEVKSLGDGYQGGFARHTQQKSLTRKLWINDDTAVFSFLSKVYLRTEIHKTIHSSHAGTHGKGQK</sequence>
<reference evidence="3" key="2">
    <citation type="submission" date="2025-08" db="UniProtKB">
        <authorList>
            <consortium name="Ensembl"/>
        </authorList>
    </citation>
    <scope>IDENTIFICATION</scope>
</reference>
<dbReference type="InterPro" id="IPR009057">
    <property type="entry name" value="Homeodomain-like_sf"/>
</dbReference>
<dbReference type="Proteomes" id="UP000001646">
    <property type="component" value="Unplaced"/>
</dbReference>
<keyword evidence="4" id="KW-1185">Reference proteome</keyword>
<evidence type="ECO:0000313" key="4">
    <source>
        <dbReference type="Proteomes" id="UP000001646"/>
    </source>
</evidence>
<dbReference type="InParanoid" id="A0A803TM56"/>
<dbReference type="SUPFAM" id="SSF46689">
    <property type="entry name" value="Homeodomain-like"/>
    <property type="match status" value="1"/>
</dbReference>
<organism evidence="3 4">
    <name type="scientific">Anolis carolinensis</name>
    <name type="common">Green anole</name>
    <name type="synonym">American chameleon</name>
    <dbReference type="NCBI Taxonomy" id="28377"/>
    <lineage>
        <taxon>Eukaryota</taxon>
        <taxon>Metazoa</taxon>
        <taxon>Chordata</taxon>
        <taxon>Craniata</taxon>
        <taxon>Vertebrata</taxon>
        <taxon>Euteleostomi</taxon>
        <taxon>Lepidosauria</taxon>
        <taxon>Squamata</taxon>
        <taxon>Bifurcata</taxon>
        <taxon>Unidentata</taxon>
        <taxon>Episquamata</taxon>
        <taxon>Toxicofera</taxon>
        <taxon>Iguania</taxon>
        <taxon>Dactyloidae</taxon>
        <taxon>Anolis</taxon>
    </lineage>
</organism>
<proteinExistence type="predicted"/>
<dbReference type="Pfam" id="PF03221">
    <property type="entry name" value="HTH_Tnp_Tc5"/>
    <property type="match status" value="1"/>
</dbReference>
<reference evidence="3" key="1">
    <citation type="submission" date="2009-12" db="EMBL/GenBank/DDBJ databases">
        <title>The Genome Sequence of Anolis carolinensis (Green Anole Lizard).</title>
        <authorList>
            <consortium name="The Genome Sequencing Platform"/>
            <person name="Di Palma F."/>
            <person name="Alfoldi J."/>
            <person name="Heiman D."/>
            <person name="Young S."/>
            <person name="Grabherr M."/>
            <person name="Johnson J."/>
            <person name="Lander E.S."/>
            <person name="Lindblad-Toh K."/>
        </authorList>
    </citation>
    <scope>NUCLEOTIDE SEQUENCE [LARGE SCALE GENOMIC DNA]</scope>
    <source>
        <strain evidence="3">JBL SC #1</strain>
    </source>
</reference>
<dbReference type="GO" id="GO:0003677">
    <property type="term" value="F:DNA binding"/>
    <property type="evidence" value="ECO:0007669"/>
    <property type="project" value="UniProtKB-KW"/>
</dbReference>
<dbReference type="AlphaFoldDB" id="A0A803TM56"/>
<accession>A0A803TM56</accession>
<keyword evidence="1" id="KW-0238">DNA-binding</keyword>
<evidence type="ECO:0000313" key="3">
    <source>
        <dbReference type="Ensembl" id="ENSACAP00000036296.1"/>
    </source>
</evidence>
<dbReference type="InterPro" id="IPR006600">
    <property type="entry name" value="HTH_CenpB_DNA-bd_dom"/>
</dbReference>
<dbReference type="Gene3D" id="1.10.10.60">
    <property type="entry name" value="Homeodomain-like"/>
    <property type="match status" value="1"/>
</dbReference>
<dbReference type="PROSITE" id="PS51253">
    <property type="entry name" value="HTH_CENPB"/>
    <property type="match status" value="1"/>
</dbReference>
<feature type="domain" description="HTH CENPB-type" evidence="2">
    <location>
        <begin position="1"/>
        <end position="73"/>
    </location>
</feature>
<evidence type="ECO:0000259" key="2">
    <source>
        <dbReference type="PROSITE" id="PS51253"/>
    </source>
</evidence>
<name>A0A803TM56_ANOCA</name>